<dbReference type="RefSeq" id="WP_026849395.1">
    <property type="nucleotide sequence ID" value="NZ_CP011454.1"/>
</dbReference>
<keyword evidence="5" id="KW-0597">Phosphoprotein</keyword>
<dbReference type="Gene3D" id="3.40.50.2300">
    <property type="match status" value="1"/>
</dbReference>
<dbReference type="NCBIfam" id="TIGR00254">
    <property type="entry name" value="GGDEF"/>
    <property type="match status" value="1"/>
</dbReference>
<gene>
    <name evidence="8" type="ORF">GEMMAAP_03145</name>
</gene>
<evidence type="ECO:0000256" key="1">
    <source>
        <dbReference type="ARBA" id="ARBA00012528"/>
    </source>
</evidence>
<feature type="domain" description="GGDEF" evidence="7">
    <location>
        <begin position="358"/>
        <end position="492"/>
    </location>
</feature>
<dbReference type="InterPro" id="IPR043128">
    <property type="entry name" value="Rev_trsase/Diguanyl_cyclase"/>
</dbReference>
<comment type="catalytic activity">
    <reaction evidence="4">
        <text>2 GTP = 3',3'-c-di-GMP + 2 diphosphate</text>
        <dbReference type="Rhea" id="RHEA:24898"/>
        <dbReference type="ChEBI" id="CHEBI:33019"/>
        <dbReference type="ChEBI" id="CHEBI:37565"/>
        <dbReference type="ChEBI" id="CHEBI:58805"/>
        <dbReference type="EC" id="2.7.7.65"/>
    </reaction>
</comment>
<dbReference type="InterPro" id="IPR000160">
    <property type="entry name" value="GGDEF_dom"/>
</dbReference>
<accession>A0A143BGE0</accession>
<keyword evidence="2" id="KW-0808">Transferase</keyword>
<sequence length="492" mass="54471">MATSRILVADDDEAVLESVTWLLQENGYDVVPANGGTACLEQLEKKSPDLLLLDILMPDADGCQLLERIKGEERWRDLPVLMLSAQPPEEASVRSLGLGAADFIRKPYRPKELLARVQAQLRMGALLRSTRAALLRSEEQLHRAQQDADSRRKLVDILHEVTGDLSVSELFHLLVRRAARALGVSHCSVVLARPGDAHATVVAAFENPGLQQLVVQLDRYPELKAALESGQPVLVEDLDTHELYEGVRHVWGIEGIEIPIRSVIALPFSIDRGQYGVFLVRRTRDQERFGPADLEFAQAVITAAVAVIQRAQMVESTMADNARLEQLAQTDPLTQLLNRRALTERITAEMERALRYDSTLALLMIDLDHFKRVNDTYGHLVGDDVLRDVAQLLSDTIRGSDIVARYGGEEFLVLLPETDDAGAESFADRIRAAVEEHQFASDSLGGEPLRLTASVGVAVYPAARIESVEDLFARADAALYRAKADGRNRVRM</sequence>
<dbReference type="GO" id="GO:1902201">
    <property type="term" value="P:negative regulation of bacterial-type flagellum-dependent cell motility"/>
    <property type="evidence" value="ECO:0007669"/>
    <property type="project" value="TreeGrafter"/>
</dbReference>
<dbReference type="GO" id="GO:0005886">
    <property type="term" value="C:plasma membrane"/>
    <property type="evidence" value="ECO:0007669"/>
    <property type="project" value="TreeGrafter"/>
</dbReference>
<dbReference type="Pfam" id="PF01590">
    <property type="entry name" value="GAF"/>
    <property type="match status" value="1"/>
</dbReference>
<dbReference type="GO" id="GO:0043709">
    <property type="term" value="P:cell adhesion involved in single-species biofilm formation"/>
    <property type="evidence" value="ECO:0007669"/>
    <property type="project" value="TreeGrafter"/>
</dbReference>
<dbReference type="EMBL" id="CP011454">
    <property type="protein sequence ID" value="AMW04107.1"/>
    <property type="molecule type" value="Genomic_DNA"/>
</dbReference>
<dbReference type="PROSITE" id="PS50110">
    <property type="entry name" value="RESPONSE_REGULATORY"/>
    <property type="match status" value="1"/>
</dbReference>
<dbReference type="InterPro" id="IPR029787">
    <property type="entry name" value="Nucleotide_cyclase"/>
</dbReference>
<dbReference type="PANTHER" id="PTHR45138">
    <property type="entry name" value="REGULATORY COMPONENTS OF SENSORY TRANSDUCTION SYSTEM"/>
    <property type="match status" value="1"/>
</dbReference>
<dbReference type="PANTHER" id="PTHR45138:SF9">
    <property type="entry name" value="DIGUANYLATE CYCLASE DGCM-RELATED"/>
    <property type="match status" value="1"/>
</dbReference>
<evidence type="ECO:0000256" key="3">
    <source>
        <dbReference type="ARBA" id="ARBA00022777"/>
    </source>
</evidence>
<dbReference type="Pfam" id="PF00990">
    <property type="entry name" value="GGDEF"/>
    <property type="match status" value="1"/>
</dbReference>
<dbReference type="SUPFAM" id="SSF55073">
    <property type="entry name" value="Nucleotide cyclase"/>
    <property type="match status" value="1"/>
</dbReference>
<dbReference type="InterPro" id="IPR029016">
    <property type="entry name" value="GAF-like_dom_sf"/>
</dbReference>
<dbReference type="GO" id="GO:0016301">
    <property type="term" value="F:kinase activity"/>
    <property type="evidence" value="ECO:0007669"/>
    <property type="project" value="UniProtKB-KW"/>
</dbReference>
<dbReference type="InterPro" id="IPR011006">
    <property type="entry name" value="CheY-like_superfamily"/>
</dbReference>
<evidence type="ECO:0000259" key="6">
    <source>
        <dbReference type="PROSITE" id="PS50110"/>
    </source>
</evidence>
<evidence type="ECO:0000256" key="4">
    <source>
        <dbReference type="ARBA" id="ARBA00034247"/>
    </source>
</evidence>
<dbReference type="Gene3D" id="3.30.450.40">
    <property type="match status" value="1"/>
</dbReference>
<dbReference type="PROSITE" id="PS50887">
    <property type="entry name" value="GGDEF"/>
    <property type="match status" value="1"/>
</dbReference>
<feature type="modified residue" description="4-aspartylphosphate" evidence="5">
    <location>
        <position position="54"/>
    </location>
</feature>
<dbReference type="SUPFAM" id="SSF55781">
    <property type="entry name" value="GAF domain-like"/>
    <property type="match status" value="1"/>
</dbReference>
<dbReference type="FunFam" id="3.30.70.270:FF:000001">
    <property type="entry name" value="Diguanylate cyclase domain protein"/>
    <property type="match status" value="1"/>
</dbReference>
<dbReference type="GO" id="GO:0000160">
    <property type="term" value="P:phosphorelay signal transduction system"/>
    <property type="evidence" value="ECO:0007669"/>
    <property type="project" value="InterPro"/>
</dbReference>
<keyword evidence="3" id="KW-0418">Kinase</keyword>
<dbReference type="Pfam" id="PF00072">
    <property type="entry name" value="Response_reg"/>
    <property type="match status" value="1"/>
</dbReference>
<feature type="domain" description="Response regulatory" evidence="6">
    <location>
        <begin position="5"/>
        <end position="121"/>
    </location>
</feature>
<evidence type="ECO:0000313" key="9">
    <source>
        <dbReference type="Proteomes" id="UP000076404"/>
    </source>
</evidence>
<dbReference type="GO" id="GO:0052621">
    <property type="term" value="F:diguanylate cyclase activity"/>
    <property type="evidence" value="ECO:0007669"/>
    <property type="project" value="UniProtKB-EC"/>
</dbReference>
<dbReference type="Proteomes" id="UP000076404">
    <property type="component" value="Chromosome"/>
</dbReference>
<dbReference type="Gene3D" id="3.30.70.270">
    <property type="match status" value="1"/>
</dbReference>
<reference evidence="8 9" key="2">
    <citation type="journal article" date="2016" name="Environ. Microbiol. Rep.">
        <title>Metagenomic evidence for the presence of phototrophic Gemmatimonadetes bacteria in diverse environments.</title>
        <authorList>
            <person name="Zeng Y."/>
            <person name="Baumbach J."/>
            <person name="Barbosa E.G."/>
            <person name="Azevedo V."/>
            <person name="Zhang C."/>
            <person name="Koblizek M."/>
        </authorList>
    </citation>
    <scope>NUCLEOTIDE SEQUENCE [LARGE SCALE GENOMIC DNA]</scope>
    <source>
        <strain evidence="8 9">AP64</strain>
    </source>
</reference>
<dbReference type="KEGG" id="gph:GEMMAAP_03145"/>
<dbReference type="SMART" id="SM00448">
    <property type="entry name" value="REC"/>
    <property type="match status" value="1"/>
</dbReference>
<keyword evidence="9" id="KW-1185">Reference proteome</keyword>
<evidence type="ECO:0000313" key="8">
    <source>
        <dbReference type="EMBL" id="AMW04107.1"/>
    </source>
</evidence>
<dbReference type="InterPro" id="IPR050469">
    <property type="entry name" value="Diguanylate_Cyclase"/>
</dbReference>
<evidence type="ECO:0000256" key="5">
    <source>
        <dbReference type="PROSITE-ProRule" id="PRU00169"/>
    </source>
</evidence>
<dbReference type="STRING" id="1379270.GEMMAAP_03145"/>
<dbReference type="eggNOG" id="COG3706">
    <property type="taxonomic scope" value="Bacteria"/>
</dbReference>
<dbReference type="SMART" id="SM00065">
    <property type="entry name" value="GAF"/>
    <property type="match status" value="1"/>
</dbReference>
<dbReference type="InterPro" id="IPR003018">
    <property type="entry name" value="GAF"/>
</dbReference>
<reference evidence="8 9" key="1">
    <citation type="journal article" date="2014" name="Proc. Natl. Acad. Sci. U.S.A.">
        <title>Functional type 2 photosynthetic reaction centers found in the rare bacterial phylum Gemmatimonadetes.</title>
        <authorList>
            <person name="Zeng Y."/>
            <person name="Feng F."/>
            <person name="Medova H."/>
            <person name="Dean J."/>
            <person name="Koblizek M."/>
        </authorList>
    </citation>
    <scope>NUCLEOTIDE SEQUENCE [LARGE SCALE GENOMIC DNA]</scope>
    <source>
        <strain evidence="8 9">AP64</strain>
    </source>
</reference>
<dbReference type="eggNOG" id="COG0745">
    <property type="taxonomic scope" value="Bacteria"/>
</dbReference>
<organism evidence="8 9">
    <name type="scientific">Gemmatimonas phototrophica</name>
    <dbReference type="NCBI Taxonomy" id="1379270"/>
    <lineage>
        <taxon>Bacteria</taxon>
        <taxon>Pseudomonadati</taxon>
        <taxon>Gemmatimonadota</taxon>
        <taxon>Gemmatimonadia</taxon>
        <taxon>Gemmatimonadales</taxon>
        <taxon>Gemmatimonadaceae</taxon>
        <taxon>Gemmatimonas</taxon>
    </lineage>
</organism>
<dbReference type="CDD" id="cd01949">
    <property type="entry name" value="GGDEF"/>
    <property type="match status" value="1"/>
</dbReference>
<dbReference type="eggNOG" id="COG2203">
    <property type="taxonomic scope" value="Bacteria"/>
</dbReference>
<dbReference type="AlphaFoldDB" id="A0A143BGE0"/>
<proteinExistence type="predicted"/>
<protein>
    <recommendedName>
        <fullName evidence="1">diguanylate cyclase</fullName>
        <ecNumber evidence="1">2.7.7.65</ecNumber>
    </recommendedName>
</protein>
<evidence type="ECO:0000256" key="2">
    <source>
        <dbReference type="ARBA" id="ARBA00022679"/>
    </source>
</evidence>
<dbReference type="SMART" id="SM00267">
    <property type="entry name" value="GGDEF"/>
    <property type="match status" value="1"/>
</dbReference>
<dbReference type="OrthoDB" id="9812260at2"/>
<dbReference type="EC" id="2.7.7.65" evidence="1"/>
<dbReference type="InterPro" id="IPR001789">
    <property type="entry name" value="Sig_transdc_resp-reg_receiver"/>
</dbReference>
<name>A0A143BGE0_9BACT</name>
<evidence type="ECO:0000259" key="7">
    <source>
        <dbReference type="PROSITE" id="PS50887"/>
    </source>
</evidence>
<dbReference type="SUPFAM" id="SSF52172">
    <property type="entry name" value="CheY-like"/>
    <property type="match status" value="1"/>
</dbReference>